<keyword evidence="2" id="KW-1185">Reference proteome</keyword>
<evidence type="ECO:0000313" key="2">
    <source>
        <dbReference type="Proteomes" id="UP000799755"/>
    </source>
</evidence>
<comment type="caution">
    <text evidence="1">The sequence shown here is derived from an EMBL/GenBank/DDBJ whole genome shotgun (WGS) entry which is preliminary data.</text>
</comment>
<reference evidence="1" key="1">
    <citation type="journal article" date="2020" name="Stud. Mycol.">
        <title>101 Dothideomycetes genomes: a test case for predicting lifestyles and emergence of pathogens.</title>
        <authorList>
            <person name="Haridas S."/>
            <person name="Albert R."/>
            <person name="Binder M."/>
            <person name="Bloem J."/>
            <person name="Labutti K."/>
            <person name="Salamov A."/>
            <person name="Andreopoulos B."/>
            <person name="Baker S."/>
            <person name="Barry K."/>
            <person name="Bills G."/>
            <person name="Bluhm B."/>
            <person name="Cannon C."/>
            <person name="Castanera R."/>
            <person name="Culley D."/>
            <person name="Daum C."/>
            <person name="Ezra D."/>
            <person name="Gonzalez J."/>
            <person name="Henrissat B."/>
            <person name="Kuo A."/>
            <person name="Liang C."/>
            <person name="Lipzen A."/>
            <person name="Lutzoni F."/>
            <person name="Magnuson J."/>
            <person name="Mondo S."/>
            <person name="Nolan M."/>
            <person name="Ohm R."/>
            <person name="Pangilinan J."/>
            <person name="Park H.-J."/>
            <person name="Ramirez L."/>
            <person name="Alfaro M."/>
            <person name="Sun H."/>
            <person name="Tritt A."/>
            <person name="Yoshinaga Y."/>
            <person name="Zwiers L.-H."/>
            <person name="Turgeon B."/>
            <person name="Goodwin S."/>
            <person name="Spatafora J."/>
            <person name="Crous P."/>
            <person name="Grigoriev I."/>
        </authorList>
    </citation>
    <scope>NUCLEOTIDE SEQUENCE</scope>
    <source>
        <strain evidence="1">ATCC 200398</strain>
    </source>
</reference>
<accession>A0ACB6QCH5</accession>
<dbReference type="EMBL" id="MU003545">
    <property type="protein sequence ID" value="KAF2463851.1"/>
    <property type="molecule type" value="Genomic_DNA"/>
</dbReference>
<sequence>MLMYYYVMCIWVSTTRSCATCYTTCSRQENCAGLPAGHAADTDGWRSLAGSAGVVRRRRGGREHKSGRRCGCGRSRQQSNVRRVAPALTHRQWNRQCPPDRASLENFGSVRDARIGIGKGLRKTAARRRRVLRSAKCNSDPIYPITQLQQLRVALL</sequence>
<gene>
    <name evidence="1" type="ORF">BDR25DRAFT_105748</name>
</gene>
<protein>
    <submittedName>
        <fullName evidence="1">Uncharacterized protein</fullName>
    </submittedName>
</protein>
<organism evidence="1 2">
    <name type="scientific">Lindgomyces ingoldianus</name>
    <dbReference type="NCBI Taxonomy" id="673940"/>
    <lineage>
        <taxon>Eukaryota</taxon>
        <taxon>Fungi</taxon>
        <taxon>Dikarya</taxon>
        <taxon>Ascomycota</taxon>
        <taxon>Pezizomycotina</taxon>
        <taxon>Dothideomycetes</taxon>
        <taxon>Pleosporomycetidae</taxon>
        <taxon>Pleosporales</taxon>
        <taxon>Lindgomycetaceae</taxon>
        <taxon>Lindgomyces</taxon>
    </lineage>
</organism>
<evidence type="ECO:0000313" key="1">
    <source>
        <dbReference type="EMBL" id="KAF2463851.1"/>
    </source>
</evidence>
<proteinExistence type="predicted"/>
<dbReference type="Proteomes" id="UP000799755">
    <property type="component" value="Unassembled WGS sequence"/>
</dbReference>
<name>A0ACB6QCH5_9PLEO</name>